<dbReference type="GO" id="GO:0004615">
    <property type="term" value="F:phosphomannomutase activity"/>
    <property type="evidence" value="ECO:0007669"/>
    <property type="project" value="TreeGrafter"/>
</dbReference>
<comment type="catalytic activity">
    <reaction evidence="8 10">
        <text>alpha-D-glucosamine 1-phosphate = D-glucosamine 6-phosphate</text>
        <dbReference type="Rhea" id="RHEA:23424"/>
        <dbReference type="ChEBI" id="CHEBI:58516"/>
        <dbReference type="ChEBI" id="CHEBI:58725"/>
        <dbReference type="EC" id="5.4.2.10"/>
    </reaction>
</comment>
<dbReference type="GO" id="GO:0008966">
    <property type="term" value="F:phosphoglucosamine mutase activity"/>
    <property type="evidence" value="ECO:0007669"/>
    <property type="project" value="UniProtKB-UniRule"/>
</dbReference>
<dbReference type="SUPFAM" id="SSF55957">
    <property type="entry name" value="Phosphoglucomutase, C-terminal domain"/>
    <property type="match status" value="1"/>
</dbReference>
<dbReference type="AlphaFoldDB" id="A0A178MZH7"/>
<dbReference type="CDD" id="cd05802">
    <property type="entry name" value="GlmM"/>
    <property type="match status" value="1"/>
</dbReference>
<dbReference type="PANTHER" id="PTHR42946">
    <property type="entry name" value="PHOSPHOHEXOSE MUTASE"/>
    <property type="match status" value="1"/>
</dbReference>
<protein>
    <recommendedName>
        <fullName evidence="7 8">Phosphoglucosamine mutase</fullName>
        <ecNumber evidence="6 8">5.4.2.10</ecNumber>
    </recommendedName>
</protein>
<keyword evidence="3 8" id="KW-0479">Metal-binding</keyword>
<dbReference type="Pfam" id="PF00408">
    <property type="entry name" value="PGM_PMM_IV"/>
    <property type="match status" value="1"/>
</dbReference>
<dbReference type="Pfam" id="PF02880">
    <property type="entry name" value="PGM_PMM_III"/>
    <property type="match status" value="1"/>
</dbReference>
<reference evidence="15 16" key="1">
    <citation type="submission" date="2016-04" db="EMBL/GenBank/DDBJ databases">
        <title>Draft genome sequence of freshwater magnetotactic bacteria Magnetospirillum marisnigri SP-1 and Magnetospirillum moscoviense BB-1.</title>
        <authorList>
            <person name="Koziaeva V."/>
            <person name="Dziuba M.V."/>
            <person name="Ivanov T.M."/>
            <person name="Kuznetsov B."/>
            <person name="Grouzdev D.S."/>
        </authorList>
    </citation>
    <scope>NUCLEOTIDE SEQUENCE [LARGE SCALE GENOMIC DNA]</scope>
    <source>
        <strain evidence="15 16">BB-1</strain>
    </source>
</reference>
<dbReference type="InterPro" id="IPR016055">
    <property type="entry name" value="A-D-PHexomutase_a/b/a-I/II/III"/>
</dbReference>
<evidence type="ECO:0000256" key="7">
    <source>
        <dbReference type="ARBA" id="ARBA00068193"/>
    </source>
</evidence>
<feature type="binding site" description="via phosphate group" evidence="8">
    <location>
        <position position="102"/>
    </location>
    <ligand>
        <name>Mg(2+)</name>
        <dbReference type="ChEBI" id="CHEBI:18420"/>
    </ligand>
</feature>
<dbReference type="InterPro" id="IPR050060">
    <property type="entry name" value="Phosphoglucosamine_mutase"/>
</dbReference>
<feature type="domain" description="Alpha-D-phosphohexomutase alpha/beta/alpha" evidence="12">
    <location>
        <begin position="3"/>
        <end position="135"/>
    </location>
</feature>
<evidence type="ECO:0000313" key="16">
    <source>
        <dbReference type="Proteomes" id="UP000078543"/>
    </source>
</evidence>
<dbReference type="Gene3D" id="3.40.120.10">
    <property type="entry name" value="Alpha-D-Glucose-1,6-Bisphosphate, subunit A, domain 3"/>
    <property type="match status" value="3"/>
</dbReference>
<dbReference type="RefSeq" id="WP_068496881.1">
    <property type="nucleotide sequence ID" value="NZ_LWQU01000032.1"/>
</dbReference>
<dbReference type="InterPro" id="IPR005844">
    <property type="entry name" value="A-D-PHexomutase_a/b/a-I"/>
</dbReference>
<comment type="function">
    <text evidence="8 10">Catalyzes the conversion of glucosamine-6-phosphate to glucosamine-1-phosphate.</text>
</comment>
<evidence type="ECO:0000256" key="3">
    <source>
        <dbReference type="ARBA" id="ARBA00022723"/>
    </source>
</evidence>
<evidence type="ECO:0000256" key="1">
    <source>
        <dbReference type="ARBA" id="ARBA00010231"/>
    </source>
</evidence>
<dbReference type="HAMAP" id="MF_01554_B">
    <property type="entry name" value="GlmM_B"/>
    <property type="match status" value="1"/>
</dbReference>
<dbReference type="STRING" id="1437059.A6A05_06130"/>
<dbReference type="Pfam" id="PF02878">
    <property type="entry name" value="PGM_PMM_I"/>
    <property type="match status" value="1"/>
</dbReference>
<dbReference type="PROSITE" id="PS00710">
    <property type="entry name" value="PGM_PMM"/>
    <property type="match status" value="1"/>
</dbReference>
<dbReference type="InterPro" id="IPR006352">
    <property type="entry name" value="GlmM_bact"/>
</dbReference>
<accession>A0A178MZH7</accession>
<gene>
    <name evidence="8" type="primary">glmM</name>
    <name evidence="15" type="ORF">A6A05_06130</name>
</gene>
<sequence length="450" mass="47568">MSRKLFGTDGIRGTANVDPMTAETALKLGMAAGRHFTRGEHRHVAVIGKDTRLSGYLLEPALTAGFIAVGMDVVLLGPLPTPAVAMLTRSLRADLGVMISASHNPYQDNGIKLFGPDGFKLSDEDELTIEESMENGLAEYRVGSDHLGRARRLDDAAGRYIEYAKATFPRGLRLDGLKIVIDCANGAAYKVAPTVLWELGAEVIPLAIHPDGVNINQDCGSLHTQTLQTQVVAHGAHLGIALDGDADRLVLCDEKGTVIDGDQVMGLIGASWGQGGLLKGGGIVATVMSNMGLEKYLERQGLTLFRTAVGDRYVLERMRRDGFNVGGEQSGHIILSDHSTTGDGLVAALQVLAALVGSGKKASEILHLFDPFPQVLKNVRVSGSPAAILESDAVKAAIKGGEGRLDGTGRVLIRKSGTEPLIRVMAEGEDQTLVTQVVDDIVGVISKAAS</sequence>
<keyword evidence="2 8" id="KW-0597">Phosphoprotein</keyword>
<comment type="PTM">
    <text evidence="8">Activated by phosphorylation.</text>
</comment>
<dbReference type="GO" id="GO:0009252">
    <property type="term" value="P:peptidoglycan biosynthetic process"/>
    <property type="evidence" value="ECO:0007669"/>
    <property type="project" value="TreeGrafter"/>
</dbReference>
<dbReference type="InterPro" id="IPR005843">
    <property type="entry name" value="A-D-PHexomutase_C"/>
</dbReference>
<evidence type="ECO:0000259" key="12">
    <source>
        <dbReference type="Pfam" id="PF02878"/>
    </source>
</evidence>
<evidence type="ECO:0000256" key="5">
    <source>
        <dbReference type="ARBA" id="ARBA00023235"/>
    </source>
</evidence>
<feature type="domain" description="Alpha-D-phosphohexomutase alpha/beta/alpha" evidence="14">
    <location>
        <begin position="260"/>
        <end position="370"/>
    </location>
</feature>
<evidence type="ECO:0000256" key="10">
    <source>
        <dbReference type="RuleBase" id="RU004327"/>
    </source>
</evidence>
<dbReference type="GO" id="GO:0005975">
    <property type="term" value="P:carbohydrate metabolic process"/>
    <property type="evidence" value="ECO:0007669"/>
    <property type="project" value="InterPro"/>
</dbReference>
<evidence type="ECO:0000259" key="13">
    <source>
        <dbReference type="Pfam" id="PF02879"/>
    </source>
</evidence>
<evidence type="ECO:0000256" key="8">
    <source>
        <dbReference type="HAMAP-Rule" id="MF_01554"/>
    </source>
</evidence>
<evidence type="ECO:0000313" key="15">
    <source>
        <dbReference type="EMBL" id="OAN64459.1"/>
    </source>
</evidence>
<dbReference type="InterPro" id="IPR005841">
    <property type="entry name" value="Alpha-D-phosphohexomutase_SF"/>
</dbReference>
<organism evidence="15 16">
    <name type="scientific">Magnetospirillum moscoviense</name>
    <dbReference type="NCBI Taxonomy" id="1437059"/>
    <lineage>
        <taxon>Bacteria</taxon>
        <taxon>Pseudomonadati</taxon>
        <taxon>Pseudomonadota</taxon>
        <taxon>Alphaproteobacteria</taxon>
        <taxon>Rhodospirillales</taxon>
        <taxon>Rhodospirillaceae</taxon>
        <taxon>Magnetospirillum</taxon>
    </lineage>
</organism>
<feature type="active site" description="Phosphoserine intermediate" evidence="8">
    <location>
        <position position="102"/>
    </location>
</feature>
<dbReference type="EC" id="5.4.2.10" evidence="6 8"/>
<keyword evidence="5 8" id="KW-0413">Isomerase</keyword>
<dbReference type="Pfam" id="PF02879">
    <property type="entry name" value="PGM_PMM_II"/>
    <property type="match status" value="1"/>
</dbReference>
<dbReference type="GO" id="GO:0000287">
    <property type="term" value="F:magnesium ion binding"/>
    <property type="evidence" value="ECO:0007669"/>
    <property type="project" value="UniProtKB-UniRule"/>
</dbReference>
<dbReference type="FunFam" id="3.30.310.50:FF:000001">
    <property type="entry name" value="Phosphoglucosamine mutase"/>
    <property type="match status" value="1"/>
</dbReference>
<dbReference type="EMBL" id="LWQU01000032">
    <property type="protein sequence ID" value="OAN64459.1"/>
    <property type="molecule type" value="Genomic_DNA"/>
</dbReference>
<dbReference type="Proteomes" id="UP000078543">
    <property type="component" value="Unassembled WGS sequence"/>
</dbReference>
<keyword evidence="16" id="KW-1185">Reference proteome</keyword>
<dbReference type="OrthoDB" id="9803322at2"/>
<dbReference type="NCBIfam" id="TIGR01455">
    <property type="entry name" value="glmM"/>
    <property type="match status" value="1"/>
</dbReference>
<feature type="binding site" evidence="8">
    <location>
        <position position="247"/>
    </location>
    <ligand>
        <name>Mg(2+)</name>
        <dbReference type="ChEBI" id="CHEBI:18420"/>
    </ligand>
</feature>
<feature type="domain" description="Alpha-D-phosphohexomutase C-terminal" evidence="11">
    <location>
        <begin position="376"/>
        <end position="442"/>
    </location>
</feature>
<dbReference type="Gene3D" id="3.30.310.50">
    <property type="entry name" value="Alpha-D-phosphohexomutase, C-terminal domain"/>
    <property type="match status" value="1"/>
</dbReference>
<dbReference type="FunFam" id="3.40.120.10:FF:000001">
    <property type="entry name" value="Phosphoglucosamine mutase"/>
    <property type="match status" value="1"/>
</dbReference>
<feature type="domain" description="Alpha-D-phosphohexomutase alpha/beta/alpha" evidence="13">
    <location>
        <begin position="159"/>
        <end position="256"/>
    </location>
</feature>
<dbReference type="InterPro" id="IPR005845">
    <property type="entry name" value="A-D-PHexomutase_a/b/a-II"/>
</dbReference>
<feature type="binding site" evidence="8">
    <location>
        <position position="245"/>
    </location>
    <ligand>
        <name>Mg(2+)</name>
        <dbReference type="ChEBI" id="CHEBI:18420"/>
    </ligand>
</feature>
<comment type="cofactor">
    <cofactor evidence="8">
        <name>Mg(2+)</name>
        <dbReference type="ChEBI" id="CHEBI:18420"/>
    </cofactor>
    <text evidence="8">Binds 1 Mg(2+) ion per subunit.</text>
</comment>
<dbReference type="PRINTS" id="PR00509">
    <property type="entry name" value="PGMPMM"/>
</dbReference>
<feature type="binding site" evidence="8">
    <location>
        <position position="243"/>
    </location>
    <ligand>
        <name>Mg(2+)</name>
        <dbReference type="ChEBI" id="CHEBI:18420"/>
    </ligand>
</feature>
<dbReference type="GO" id="GO:0005829">
    <property type="term" value="C:cytosol"/>
    <property type="evidence" value="ECO:0007669"/>
    <property type="project" value="TreeGrafter"/>
</dbReference>
<name>A0A178MZH7_9PROT</name>
<evidence type="ECO:0000259" key="11">
    <source>
        <dbReference type="Pfam" id="PF00408"/>
    </source>
</evidence>
<comment type="caution">
    <text evidence="15">The sequence shown here is derived from an EMBL/GenBank/DDBJ whole genome shotgun (WGS) entry which is preliminary data.</text>
</comment>
<dbReference type="SUPFAM" id="SSF53738">
    <property type="entry name" value="Phosphoglucomutase, first 3 domains"/>
    <property type="match status" value="3"/>
</dbReference>
<proteinExistence type="inferred from homology"/>
<dbReference type="GO" id="GO:0006048">
    <property type="term" value="P:UDP-N-acetylglucosamine biosynthetic process"/>
    <property type="evidence" value="ECO:0007669"/>
    <property type="project" value="TreeGrafter"/>
</dbReference>
<evidence type="ECO:0000259" key="14">
    <source>
        <dbReference type="Pfam" id="PF02880"/>
    </source>
</evidence>
<evidence type="ECO:0000256" key="2">
    <source>
        <dbReference type="ARBA" id="ARBA00022553"/>
    </source>
</evidence>
<dbReference type="InterPro" id="IPR016066">
    <property type="entry name" value="A-D-PHexomutase_CS"/>
</dbReference>
<dbReference type="NCBIfam" id="NF008139">
    <property type="entry name" value="PRK10887.1"/>
    <property type="match status" value="1"/>
</dbReference>
<comment type="similarity">
    <text evidence="1 8 9">Belongs to the phosphohexose mutase family.</text>
</comment>
<evidence type="ECO:0000256" key="6">
    <source>
        <dbReference type="ARBA" id="ARBA00066330"/>
    </source>
</evidence>
<dbReference type="InterPro" id="IPR036900">
    <property type="entry name" value="A-D-PHexomutase_C_sf"/>
</dbReference>
<dbReference type="PANTHER" id="PTHR42946:SF1">
    <property type="entry name" value="PHOSPHOGLUCOMUTASE (ALPHA-D-GLUCOSE-1,6-BISPHOSPHATE-DEPENDENT)"/>
    <property type="match status" value="1"/>
</dbReference>
<feature type="modified residue" description="Phosphoserine" evidence="8">
    <location>
        <position position="102"/>
    </location>
</feature>
<evidence type="ECO:0000256" key="9">
    <source>
        <dbReference type="RuleBase" id="RU004326"/>
    </source>
</evidence>
<evidence type="ECO:0000256" key="4">
    <source>
        <dbReference type="ARBA" id="ARBA00022842"/>
    </source>
</evidence>
<keyword evidence="4 8" id="KW-0460">Magnesium</keyword>
<dbReference type="FunFam" id="3.40.120.10:FF:000002">
    <property type="entry name" value="Phosphoglucosamine mutase"/>
    <property type="match status" value="1"/>
</dbReference>
<dbReference type="InterPro" id="IPR005846">
    <property type="entry name" value="A-D-PHexomutase_a/b/a-III"/>
</dbReference>